<feature type="domain" description="HTH myb-type" evidence="6">
    <location>
        <begin position="85"/>
        <end position="145"/>
    </location>
</feature>
<protein>
    <submittedName>
        <fullName evidence="7">Myb family transcription factor</fullName>
    </submittedName>
</protein>
<comment type="subcellular location">
    <subcellularLocation>
        <location evidence="1">Nucleus</location>
    </subcellularLocation>
</comment>
<keyword evidence="4" id="KW-0539">Nucleus</keyword>
<dbReference type="NCBIfam" id="TIGR01557">
    <property type="entry name" value="myb_SHAQKYF"/>
    <property type="match status" value="1"/>
</dbReference>
<dbReference type="OrthoDB" id="551907at2759"/>
<dbReference type="Gene3D" id="1.10.10.60">
    <property type="entry name" value="Homeodomain-like"/>
    <property type="match status" value="1"/>
</dbReference>
<evidence type="ECO:0000256" key="3">
    <source>
        <dbReference type="ARBA" id="ARBA00023163"/>
    </source>
</evidence>
<keyword evidence="8" id="KW-1185">Reference proteome</keyword>
<evidence type="ECO:0000259" key="6">
    <source>
        <dbReference type="PROSITE" id="PS51294"/>
    </source>
</evidence>
<dbReference type="GO" id="GO:0003700">
    <property type="term" value="F:DNA-binding transcription factor activity"/>
    <property type="evidence" value="ECO:0007669"/>
    <property type="project" value="InterPro"/>
</dbReference>
<dbReference type="InterPro" id="IPR046955">
    <property type="entry name" value="PHR1-like"/>
</dbReference>
<evidence type="ECO:0000256" key="5">
    <source>
        <dbReference type="SAM" id="MobiDB-lite"/>
    </source>
</evidence>
<comment type="caution">
    <text evidence="7">The sequence shown here is derived from an EMBL/GenBank/DDBJ whole genome shotgun (WGS) entry which is preliminary data.</text>
</comment>
<name>A0A371EAX9_MUCPR</name>
<dbReference type="GO" id="GO:0003677">
    <property type="term" value="F:DNA binding"/>
    <property type="evidence" value="ECO:0007669"/>
    <property type="project" value="InterPro"/>
</dbReference>
<dbReference type="Proteomes" id="UP000257109">
    <property type="component" value="Unassembled WGS sequence"/>
</dbReference>
<dbReference type="EMBL" id="QJKJ01015037">
    <property type="protein sequence ID" value="RDX63193.1"/>
    <property type="molecule type" value="Genomic_DNA"/>
</dbReference>
<dbReference type="STRING" id="157652.A0A371EAX9"/>
<keyword evidence="3" id="KW-0804">Transcription</keyword>
<feature type="region of interest" description="Disordered" evidence="5">
    <location>
        <begin position="360"/>
        <end position="380"/>
    </location>
</feature>
<dbReference type="PROSITE" id="PS51294">
    <property type="entry name" value="HTH_MYB"/>
    <property type="match status" value="1"/>
</dbReference>
<dbReference type="InterPro" id="IPR009057">
    <property type="entry name" value="Homeodomain-like_sf"/>
</dbReference>
<evidence type="ECO:0000256" key="2">
    <source>
        <dbReference type="ARBA" id="ARBA00023015"/>
    </source>
</evidence>
<sequence>MSEGYGIHNNEETTSSGCSQKLCSSFDLNAEACSEDKSDREECYELTTKENEKAKNEGTSGNGSSTSREGNDSNERRGTVRQYVRSKMPRLRWTPELHHSFMHAVERLGGQERATPKLVLQLMNVRGLSIAHVKSHLQMYRSKKLDEAGQVLSQTYRSNQEVGRRSLILHQSMNPHQHFKMGNGGIVLASNFNKHSHFPSLMQPSFSLSRSHTNDTDSRHQHWYINHQAFRIPIASSQVQPKDTRGRIAPMRPSQLLEEKRWPPLEIMNNHQSKFKTFPAIVAPKNGSQAVEAAQWSSVNNTSIRDYLSNNSNEPRNYSNSLKQQFDPPFRIKLNQEKLQKEEQLLPDLQLGLSHTVETDNGKMDHYKETHEISTKLSLS</sequence>
<feature type="non-terminal residue" evidence="7">
    <location>
        <position position="1"/>
    </location>
</feature>
<dbReference type="GO" id="GO:0005634">
    <property type="term" value="C:nucleus"/>
    <property type="evidence" value="ECO:0007669"/>
    <property type="project" value="UniProtKB-SubCell"/>
</dbReference>
<feature type="compositionally biased region" description="Basic and acidic residues" evidence="5">
    <location>
        <begin position="69"/>
        <end position="78"/>
    </location>
</feature>
<accession>A0A371EAX9</accession>
<keyword evidence="2" id="KW-0805">Transcription regulation</keyword>
<proteinExistence type="predicted"/>
<dbReference type="InterPro" id="IPR006447">
    <property type="entry name" value="Myb_dom_plants"/>
</dbReference>
<gene>
    <name evidence="7" type="ORF">CR513_58405</name>
</gene>
<evidence type="ECO:0000313" key="8">
    <source>
        <dbReference type="Proteomes" id="UP000257109"/>
    </source>
</evidence>
<dbReference type="InterPro" id="IPR001005">
    <property type="entry name" value="SANT/Myb"/>
</dbReference>
<evidence type="ECO:0000256" key="4">
    <source>
        <dbReference type="ARBA" id="ARBA00023242"/>
    </source>
</evidence>
<dbReference type="AlphaFoldDB" id="A0A371EAX9"/>
<evidence type="ECO:0000256" key="1">
    <source>
        <dbReference type="ARBA" id="ARBA00004123"/>
    </source>
</evidence>
<dbReference type="SUPFAM" id="SSF46689">
    <property type="entry name" value="Homeodomain-like"/>
    <property type="match status" value="1"/>
</dbReference>
<evidence type="ECO:0000313" key="7">
    <source>
        <dbReference type="EMBL" id="RDX63193.1"/>
    </source>
</evidence>
<dbReference type="PANTHER" id="PTHR31314">
    <property type="entry name" value="MYB FAMILY TRANSCRIPTION FACTOR PHL7-LIKE"/>
    <property type="match status" value="1"/>
</dbReference>
<dbReference type="Pfam" id="PF00249">
    <property type="entry name" value="Myb_DNA-binding"/>
    <property type="match status" value="1"/>
</dbReference>
<dbReference type="FunFam" id="1.10.10.60:FF:000002">
    <property type="entry name" value="Myb family transcription factor"/>
    <property type="match status" value="1"/>
</dbReference>
<dbReference type="PANTHER" id="PTHR31314:SF128">
    <property type="entry name" value="OS11G0106100 PROTEIN"/>
    <property type="match status" value="1"/>
</dbReference>
<feature type="compositionally biased region" description="Basic and acidic residues" evidence="5">
    <location>
        <begin position="34"/>
        <end position="56"/>
    </location>
</feature>
<reference evidence="7" key="1">
    <citation type="submission" date="2018-05" db="EMBL/GenBank/DDBJ databases">
        <title>Draft genome of Mucuna pruriens seed.</title>
        <authorList>
            <person name="Nnadi N.E."/>
            <person name="Vos R."/>
            <person name="Hasami M.H."/>
            <person name="Devisetty U.K."/>
            <person name="Aguiy J.C."/>
        </authorList>
    </citation>
    <scope>NUCLEOTIDE SEQUENCE [LARGE SCALE GENOMIC DNA]</scope>
    <source>
        <strain evidence="7">JCA_2017</strain>
    </source>
</reference>
<dbReference type="InterPro" id="IPR017930">
    <property type="entry name" value="Myb_dom"/>
</dbReference>
<organism evidence="7 8">
    <name type="scientific">Mucuna pruriens</name>
    <name type="common">Velvet bean</name>
    <name type="synonym">Dolichos pruriens</name>
    <dbReference type="NCBI Taxonomy" id="157652"/>
    <lineage>
        <taxon>Eukaryota</taxon>
        <taxon>Viridiplantae</taxon>
        <taxon>Streptophyta</taxon>
        <taxon>Embryophyta</taxon>
        <taxon>Tracheophyta</taxon>
        <taxon>Spermatophyta</taxon>
        <taxon>Magnoliopsida</taxon>
        <taxon>eudicotyledons</taxon>
        <taxon>Gunneridae</taxon>
        <taxon>Pentapetalae</taxon>
        <taxon>rosids</taxon>
        <taxon>fabids</taxon>
        <taxon>Fabales</taxon>
        <taxon>Fabaceae</taxon>
        <taxon>Papilionoideae</taxon>
        <taxon>50 kb inversion clade</taxon>
        <taxon>NPAAA clade</taxon>
        <taxon>indigoferoid/millettioid clade</taxon>
        <taxon>Phaseoleae</taxon>
        <taxon>Mucuna</taxon>
    </lineage>
</organism>
<feature type="compositionally biased region" description="Basic and acidic residues" evidence="5">
    <location>
        <begin position="360"/>
        <end position="374"/>
    </location>
</feature>
<feature type="compositionally biased region" description="Low complexity" evidence="5">
    <location>
        <begin position="57"/>
        <end position="68"/>
    </location>
</feature>
<feature type="region of interest" description="Disordered" evidence="5">
    <location>
        <begin position="32"/>
        <end position="82"/>
    </location>
</feature>